<accession>A0ACC1AEL0</accession>
<dbReference type="Proteomes" id="UP001164250">
    <property type="component" value="Chromosome 11"/>
</dbReference>
<comment type="caution">
    <text evidence="1">The sequence shown here is derived from an EMBL/GenBank/DDBJ whole genome shotgun (WGS) entry which is preliminary data.</text>
</comment>
<proteinExistence type="predicted"/>
<sequence>MHMRPEGNLVVNNINHNANDPYYDTMTTDSNSSGQKVVFNESGLLVLIACFCRLNPGDKRPICECPKGYFLSDPNNRYSDCKPSFIQSCADDEKGSPADLYDFEEVINSDWPTSDYALLQPFTEEQCRESCLQVCVCAVAIF</sequence>
<evidence type="ECO:0000313" key="1">
    <source>
        <dbReference type="EMBL" id="KAJ0084581.1"/>
    </source>
</evidence>
<name>A0ACC1AEL0_9ROSI</name>
<evidence type="ECO:0000313" key="2">
    <source>
        <dbReference type="Proteomes" id="UP001164250"/>
    </source>
</evidence>
<organism evidence="1 2">
    <name type="scientific">Pistacia atlantica</name>
    <dbReference type="NCBI Taxonomy" id="434234"/>
    <lineage>
        <taxon>Eukaryota</taxon>
        <taxon>Viridiplantae</taxon>
        <taxon>Streptophyta</taxon>
        <taxon>Embryophyta</taxon>
        <taxon>Tracheophyta</taxon>
        <taxon>Spermatophyta</taxon>
        <taxon>Magnoliopsida</taxon>
        <taxon>eudicotyledons</taxon>
        <taxon>Gunneridae</taxon>
        <taxon>Pentapetalae</taxon>
        <taxon>rosids</taxon>
        <taxon>malvids</taxon>
        <taxon>Sapindales</taxon>
        <taxon>Anacardiaceae</taxon>
        <taxon>Pistacia</taxon>
    </lineage>
</organism>
<keyword evidence="2" id="KW-1185">Reference proteome</keyword>
<dbReference type="EMBL" id="CM047907">
    <property type="protein sequence ID" value="KAJ0084581.1"/>
    <property type="molecule type" value="Genomic_DNA"/>
</dbReference>
<reference evidence="2" key="1">
    <citation type="journal article" date="2023" name="G3 (Bethesda)">
        <title>Genome assembly and association tests identify interacting loci associated with vigor, precocity, and sex in interspecific pistachio rootstocks.</title>
        <authorList>
            <person name="Palmer W."/>
            <person name="Jacygrad E."/>
            <person name="Sagayaradj S."/>
            <person name="Cavanaugh K."/>
            <person name="Han R."/>
            <person name="Bertier L."/>
            <person name="Beede B."/>
            <person name="Kafkas S."/>
            <person name="Golino D."/>
            <person name="Preece J."/>
            <person name="Michelmore R."/>
        </authorList>
    </citation>
    <scope>NUCLEOTIDE SEQUENCE [LARGE SCALE GENOMIC DNA]</scope>
</reference>
<protein>
    <submittedName>
        <fullName evidence="1">Uncharacterized protein</fullName>
    </submittedName>
</protein>
<gene>
    <name evidence="1" type="ORF">Patl1_29851</name>
</gene>